<gene>
    <name evidence="2" type="ORF">pv_333</name>
</gene>
<feature type="region of interest" description="Disordered" evidence="1">
    <location>
        <begin position="86"/>
        <end position="130"/>
    </location>
</feature>
<dbReference type="GeneID" id="18266361"/>
<proteinExistence type="predicted"/>
<dbReference type="Proteomes" id="UP000202176">
    <property type="component" value="Segment"/>
</dbReference>
<reference evidence="2 3" key="1">
    <citation type="journal article" date="2014" name="Proc. Natl. Acad. Sci. U.S.A.">
        <title>Thirty-thousand-year-old distant relative of giant icosahedral DNA viruses with a pandoravirus morphology.</title>
        <authorList>
            <person name="Legendre M."/>
            <person name="Bartoli J."/>
            <person name="Shmakova L."/>
            <person name="Jeudy S."/>
            <person name="Labadie K."/>
            <person name="Adrait A."/>
            <person name="Lescot M."/>
            <person name="Poirot O."/>
            <person name="Bertaux L."/>
            <person name="Bruley C."/>
            <person name="Coute Y."/>
            <person name="Rivkina E."/>
            <person name="Abergel C."/>
            <person name="Claverie J.M."/>
        </authorList>
    </citation>
    <scope>NUCLEOTIDE SEQUENCE [LARGE SCALE GENOMIC DNA]</scope>
    <source>
        <strain evidence="2">P1084-T</strain>
    </source>
</reference>
<dbReference type="OrthoDB" id="39583at10239"/>
<dbReference type="KEGG" id="vg:18266361"/>
<accession>W5SAT9</accession>
<evidence type="ECO:0000313" key="3">
    <source>
        <dbReference type="Proteomes" id="UP000202176"/>
    </source>
</evidence>
<feature type="compositionally biased region" description="Low complexity" evidence="1">
    <location>
        <begin position="147"/>
        <end position="167"/>
    </location>
</feature>
<evidence type="ECO:0000313" key="2">
    <source>
        <dbReference type="EMBL" id="AHH01900.1"/>
    </source>
</evidence>
<feature type="region of interest" description="Disordered" evidence="1">
    <location>
        <begin position="147"/>
        <end position="212"/>
    </location>
</feature>
<evidence type="ECO:0000256" key="1">
    <source>
        <dbReference type="SAM" id="MobiDB-lite"/>
    </source>
</evidence>
<sequence length="264" mass="30211">MSSSDYKCVIDRGGRKIFYRLGVRIAKSDIPSNLLEEILSRTYDSRENIEEAELEAIRFRLLKLESRRDEMEKEIRRVKVEMADVERRLEEKLKNRGEGEKTSEQKPEVPKKKPEEPKKTNSEPDDPIRQSFKYFFSSASSSEFKYSAGGFTFSSSSSTSKGTPGPSNFRNSAPRYSHASQDQQRKPEQKPNQRPSPPPAPEKRAENSGLKSLKGASLFKALGISNRKEWKKWLFENHPDRNPNFDADLVAIVNNEAGIYFGKK</sequence>
<name>W5SAT9_9VIRU</name>
<dbReference type="EMBL" id="KF740664">
    <property type="protein sequence ID" value="AHH01900.1"/>
    <property type="molecule type" value="Genomic_DNA"/>
</dbReference>
<organism evidence="2 3">
    <name type="scientific">Pithovirus sibericum</name>
    <dbReference type="NCBI Taxonomy" id="1450746"/>
    <lineage>
        <taxon>Viruses</taxon>
        <taxon>Pithoviruses</taxon>
        <taxon>Orthopithovirinae</taxon>
        <taxon>Alphapithovirus</taxon>
        <taxon>Alphapithovirus sibericum</taxon>
    </lineage>
</organism>
<feature type="compositionally biased region" description="Basic and acidic residues" evidence="1">
    <location>
        <begin position="86"/>
        <end position="128"/>
    </location>
</feature>
<dbReference type="RefSeq" id="YP_009001235.1">
    <property type="nucleotide sequence ID" value="NC_023423.1"/>
</dbReference>
<keyword evidence="3" id="KW-1185">Reference proteome</keyword>
<protein>
    <submittedName>
        <fullName evidence="2">Uncharacterized protein</fullName>
    </submittedName>
</protein>